<comment type="caution">
    <text evidence="5">The sequence shown here is derived from an EMBL/GenBank/DDBJ whole genome shotgun (WGS) entry which is preliminary data.</text>
</comment>
<dbReference type="InterPro" id="IPR017871">
    <property type="entry name" value="ABC_transporter-like_CS"/>
</dbReference>
<proteinExistence type="predicted"/>
<keyword evidence="2" id="KW-0067">ATP-binding</keyword>
<dbReference type="SUPFAM" id="SSF52540">
    <property type="entry name" value="P-loop containing nucleoside triphosphate hydrolases"/>
    <property type="match status" value="2"/>
</dbReference>
<protein>
    <submittedName>
        <fullName evidence="5">ATPase subunit of ABC transporter with duplicated ATPase domains</fullName>
    </submittedName>
</protein>
<dbReference type="PANTHER" id="PTHR42855:SF2">
    <property type="entry name" value="DRUG RESISTANCE ABC TRANSPORTER,ATP-BINDING PROTEIN"/>
    <property type="match status" value="1"/>
</dbReference>
<dbReference type="RefSeq" id="WP_106342332.1">
    <property type="nucleotide sequence ID" value="NZ_PVTZ01000005.1"/>
</dbReference>
<feature type="domain" description="ABC transporter" evidence="4">
    <location>
        <begin position="324"/>
        <end position="517"/>
    </location>
</feature>
<keyword evidence="6" id="KW-1185">Reference proteome</keyword>
<dbReference type="InterPro" id="IPR003439">
    <property type="entry name" value="ABC_transporter-like_ATP-bd"/>
</dbReference>
<dbReference type="PANTHER" id="PTHR42855">
    <property type="entry name" value="ABC TRANSPORTER ATP-BINDING SUBUNIT"/>
    <property type="match status" value="1"/>
</dbReference>
<evidence type="ECO:0000259" key="4">
    <source>
        <dbReference type="PROSITE" id="PS50893"/>
    </source>
</evidence>
<dbReference type="Gene3D" id="3.40.50.300">
    <property type="entry name" value="P-loop containing nucleotide triphosphate hydrolases"/>
    <property type="match status" value="2"/>
</dbReference>
<sequence>MSILTVKNLSHGFGDRAIFQDVSFRLLKGEHVGLIGANGEGKSTFMNIITGKLEPDEGKIEWASKVRVGYLDQHAALKKGMTIRDVLKSAFQYLFDIEAEMNEIYAKMAEATPDELERLMEEVAPLQDLLTNNDFYTIDAKVVEIARGLGLEDIGLDRDVHELSGGQRTKVLLAKLLLEKPDILLLDEPTNYLDEQHITWLQRYLQEYENAFILISHDIPFLNSVINLVYHMENQQLNRYVGDYDRFKQVYEAKKQQLEAAYKKQQQEIAELKDFVQRNKARVSTRNMAMSRQKKLDKMEVIELAKEKPKPEFHFKEARTSGKLIFETRQLVIGYDEPLSRPLDLRMERGQKIALIGANGIGKTTLLRSILGEIQPLSGTVERGEYLHIGYFEQEIKTANHNTCIEEIWNEFPGFTQFEVRAALAKCGLTTKHIESKVEVLSGGEKAKVRLCKLINRETNLLVLDEPTNHLDVDAKDELKRALKAYKGSVLIICHEPEFYRDVVTDVWNCEAWTTKVF</sequence>
<keyword evidence="3" id="KW-0175">Coiled coil</keyword>
<dbReference type="InterPro" id="IPR003593">
    <property type="entry name" value="AAA+_ATPase"/>
</dbReference>
<dbReference type="Pfam" id="PF12848">
    <property type="entry name" value="ABC_tran_Xtn"/>
    <property type="match status" value="1"/>
</dbReference>
<evidence type="ECO:0000313" key="6">
    <source>
        <dbReference type="Proteomes" id="UP000238836"/>
    </source>
</evidence>
<evidence type="ECO:0000256" key="3">
    <source>
        <dbReference type="SAM" id="Coils"/>
    </source>
</evidence>
<dbReference type="InterPro" id="IPR051309">
    <property type="entry name" value="ABCF_ATPase"/>
</dbReference>
<organism evidence="5 6">
    <name type="scientific">Laceyella sediminis</name>
    <dbReference type="NCBI Taxonomy" id="573074"/>
    <lineage>
        <taxon>Bacteria</taxon>
        <taxon>Bacillati</taxon>
        <taxon>Bacillota</taxon>
        <taxon>Bacilli</taxon>
        <taxon>Bacillales</taxon>
        <taxon>Thermoactinomycetaceae</taxon>
        <taxon>Laceyella</taxon>
    </lineage>
</organism>
<dbReference type="InterPro" id="IPR027417">
    <property type="entry name" value="P-loop_NTPase"/>
</dbReference>
<dbReference type="InterPro" id="IPR032781">
    <property type="entry name" value="ABC_tran_Xtn"/>
</dbReference>
<keyword evidence="1" id="KW-0547">Nucleotide-binding</keyword>
<evidence type="ECO:0000256" key="2">
    <source>
        <dbReference type="ARBA" id="ARBA00022840"/>
    </source>
</evidence>
<feature type="coiled-coil region" evidence="3">
    <location>
        <begin position="244"/>
        <end position="275"/>
    </location>
</feature>
<dbReference type="PROSITE" id="PS00211">
    <property type="entry name" value="ABC_TRANSPORTER_1"/>
    <property type="match status" value="2"/>
</dbReference>
<dbReference type="EMBL" id="PVTZ01000005">
    <property type="protein sequence ID" value="PRZ14864.1"/>
    <property type="molecule type" value="Genomic_DNA"/>
</dbReference>
<dbReference type="Proteomes" id="UP000238836">
    <property type="component" value="Unassembled WGS sequence"/>
</dbReference>
<dbReference type="Pfam" id="PF00005">
    <property type="entry name" value="ABC_tran"/>
    <property type="match status" value="2"/>
</dbReference>
<reference evidence="5 6" key="1">
    <citation type="submission" date="2018-03" db="EMBL/GenBank/DDBJ databases">
        <title>Genomic Encyclopedia of Archaeal and Bacterial Type Strains, Phase II (KMG-II): from individual species to whole genera.</title>
        <authorList>
            <person name="Goeker M."/>
        </authorList>
    </citation>
    <scope>NUCLEOTIDE SEQUENCE [LARGE SCALE GENOMIC DNA]</scope>
    <source>
        <strain evidence="5 6">RHA1</strain>
    </source>
</reference>
<dbReference type="PROSITE" id="PS50893">
    <property type="entry name" value="ABC_TRANSPORTER_2"/>
    <property type="match status" value="2"/>
</dbReference>
<evidence type="ECO:0000256" key="1">
    <source>
        <dbReference type="ARBA" id="ARBA00022741"/>
    </source>
</evidence>
<dbReference type="SMART" id="SM00382">
    <property type="entry name" value="AAA"/>
    <property type="match status" value="2"/>
</dbReference>
<dbReference type="CDD" id="cd03221">
    <property type="entry name" value="ABCF_EF-3"/>
    <property type="match status" value="2"/>
</dbReference>
<evidence type="ECO:0000313" key="5">
    <source>
        <dbReference type="EMBL" id="PRZ14864.1"/>
    </source>
</evidence>
<feature type="domain" description="ABC transporter" evidence="4">
    <location>
        <begin position="4"/>
        <end position="259"/>
    </location>
</feature>
<name>A0ABX5ERR7_9BACL</name>
<accession>A0ABX5ERR7</accession>
<gene>
    <name evidence="5" type="ORF">CLV36_105180</name>
</gene>